<feature type="domain" description="Heterokaryon incompatibility" evidence="1">
    <location>
        <begin position="81"/>
        <end position="216"/>
    </location>
</feature>
<name>A0AAE0KMA4_9PEZI</name>
<dbReference type="InterPro" id="IPR052895">
    <property type="entry name" value="HetReg/Transcr_Mod"/>
</dbReference>
<accession>A0AAE0KMA4</accession>
<dbReference type="EMBL" id="JAULSN010000002">
    <property type="protein sequence ID" value="KAK3379068.1"/>
    <property type="molecule type" value="Genomic_DNA"/>
</dbReference>
<feature type="non-terminal residue" evidence="2">
    <location>
        <position position="216"/>
    </location>
</feature>
<dbReference type="PANTHER" id="PTHR24148:SF64">
    <property type="entry name" value="HETEROKARYON INCOMPATIBILITY DOMAIN-CONTAINING PROTEIN"/>
    <property type="match status" value="1"/>
</dbReference>
<dbReference type="AlphaFoldDB" id="A0AAE0KMA4"/>
<comment type="caution">
    <text evidence="2">The sequence shown here is derived from an EMBL/GenBank/DDBJ whole genome shotgun (WGS) entry which is preliminary data.</text>
</comment>
<proteinExistence type="predicted"/>
<evidence type="ECO:0000259" key="1">
    <source>
        <dbReference type="Pfam" id="PF06985"/>
    </source>
</evidence>
<sequence length="216" mass="23951">MTFGVELVGDEFYVSYTRGTVKSLTLRLLKPAPDAKLHVYQPLAPGCVRLLRRVPQLDESIVVFEFVTCSVQDAAAARPDYSAVSYCWGTQAAQTSLSLADGSHIPVTAKVATILTRLVADRPLLWLDAVCINQADAAEKARQIPLMASVYRRAGAVEVWLEAGDGLAKVAHLWSEDKLHIVHNPGRADPFTPYRADKMVDVLWSSWFERAWVLQE</sequence>
<keyword evidence="3" id="KW-1185">Reference proteome</keyword>
<dbReference type="Proteomes" id="UP001287356">
    <property type="component" value="Unassembled WGS sequence"/>
</dbReference>
<reference evidence="2" key="2">
    <citation type="submission" date="2023-06" db="EMBL/GenBank/DDBJ databases">
        <authorList>
            <consortium name="Lawrence Berkeley National Laboratory"/>
            <person name="Haridas S."/>
            <person name="Hensen N."/>
            <person name="Bonometti L."/>
            <person name="Westerberg I."/>
            <person name="Brannstrom I.O."/>
            <person name="Guillou S."/>
            <person name="Cros-Aarteil S."/>
            <person name="Calhoun S."/>
            <person name="Kuo A."/>
            <person name="Mondo S."/>
            <person name="Pangilinan J."/>
            <person name="Riley R."/>
            <person name="Labutti K."/>
            <person name="Andreopoulos B."/>
            <person name="Lipzen A."/>
            <person name="Chen C."/>
            <person name="Yanf M."/>
            <person name="Daum C."/>
            <person name="Ng V."/>
            <person name="Clum A."/>
            <person name="Steindorff A."/>
            <person name="Ohm R."/>
            <person name="Martin F."/>
            <person name="Silar P."/>
            <person name="Natvig D."/>
            <person name="Lalanne C."/>
            <person name="Gautier V."/>
            <person name="Ament-Velasquez S.L."/>
            <person name="Kruys A."/>
            <person name="Hutchinson M.I."/>
            <person name="Powell A.J."/>
            <person name="Barry K."/>
            <person name="Miller A.N."/>
            <person name="Grigoriev I.V."/>
            <person name="Debuchy R."/>
            <person name="Gladieux P."/>
            <person name="Thoren M.H."/>
            <person name="Johannesson H."/>
        </authorList>
    </citation>
    <scope>NUCLEOTIDE SEQUENCE</scope>
    <source>
        <strain evidence="2">CBS 958.72</strain>
    </source>
</reference>
<dbReference type="Pfam" id="PF06985">
    <property type="entry name" value="HET"/>
    <property type="match status" value="1"/>
</dbReference>
<protein>
    <submittedName>
        <fullName evidence="2">Heterokaryon incompatibility protein-domain-containing protein</fullName>
    </submittedName>
</protein>
<dbReference type="PANTHER" id="PTHR24148">
    <property type="entry name" value="ANKYRIN REPEAT DOMAIN-CONTAINING PROTEIN 39 HOMOLOG-RELATED"/>
    <property type="match status" value="1"/>
</dbReference>
<evidence type="ECO:0000313" key="3">
    <source>
        <dbReference type="Proteomes" id="UP001287356"/>
    </source>
</evidence>
<dbReference type="InterPro" id="IPR010730">
    <property type="entry name" value="HET"/>
</dbReference>
<evidence type="ECO:0000313" key="2">
    <source>
        <dbReference type="EMBL" id="KAK3379068.1"/>
    </source>
</evidence>
<gene>
    <name evidence="2" type="ORF">B0T24DRAFT_521501</name>
</gene>
<organism evidence="2 3">
    <name type="scientific">Lasiosphaeria ovina</name>
    <dbReference type="NCBI Taxonomy" id="92902"/>
    <lineage>
        <taxon>Eukaryota</taxon>
        <taxon>Fungi</taxon>
        <taxon>Dikarya</taxon>
        <taxon>Ascomycota</taxon>
        <taxon>Pezizomycotina</taxon>
        <taxon>Sordariomycetes</taxon>
        <taxon>Sordariomycetidae</taxon>
        <taxon>Sordariales</taxon>
        <taxon>Lasiosphaeriaceae</taxon>
        <taxon>Lasiosphaeria</taxon>
    </lineage>
</organism>
<reference evidence="2" key="1">
    <citation type="journal article" date="2023" name="Mol. Phylogenet. Evol.">
        <title>Genome-scale phylogeny and comparative genomics of the fungal order Sordariales.</title>
        <authorList>
            <person name="Hensen N."/>
            <person name="Bonometti L."/>
            <person name="Westerberg I."/>
            <person name="Brannstrom I.O."/>
            <person name="Guillou S."/>
            <person name="Cros-Aarteil S."/>
            <person name="Calhoun S."/>
            <person name="Haridas S."/>
            <person name="Kuo A."/>
            <person name="Mondo S."/>
            <person name="Pangilinan J."/>
            <person name="Riley R."/>
            <person name="LaButti K."/>
            <person name="Andreopoulos B."/>
            <person name="Lipzen A."/>
            <person name="Chen C."/>
            <person name="Yan M."/>
            <person name="Daum C."/>
            <person name="Ng V."/>
            <person name="Clum A."/>
            <person name="Steindorff A."/>
            <person name="Ohm R.A."/>
            <person name="Martin F."/>
            <person name="Silar P."/>
            <person name="Natvig D.O."/>
            <person name="Lalanne C."/>
            <person name="Gautier V."/>
            <person name="Ament-Velasquez S.L."/>
            <person name="Kruys A."/>
            <person name="Hutchinson M.I."/>
            <person name="Powell A.J."/>
            <person name="Barry K."/>
            <person name="Miller A.N."/>
            <person name="Grigoriev I.V."/>
            <person name="Debuchy R."/>
            <person name="Gladieux P."/>
            <person name="Hiltunen Thoren M."/>
            <person name="Johannesson H."/>
        </authorList>
    </citation>
    <scope>NUCLEOTIDE SEQUENCE</scope>
    <source>
        <strain evidence="2">CBS 958.72</strain>
    </source>
</reference>